<evidence type="ECO:0000256" key="5">
    <source>
        <dbReference type="ARBA" id="ARBA00023273"/>
    </source>
</evidence>
<evidence type="ECO:0000256" key="3">
    <source>
        <dbReference type="ARBA" id="ARBA00023069"/>
    </source>
</evidence>
<gene>
    <name evidence="7" type="ORF">C9374_006451</name>
</gene>
<keyword evidence="2" id="KW-0963">Cytoplasm</keyword>
<organism evidence="7 8">
    <name type="scientific">Naegleria lovaniensis</name>
    <name type="common">Amoeba</name>
    <dbReference type="NCBI Taxonomy" id="51637"/>
    <lineage>
        <taxon>Eukaryota</taxon>
        <taxon>Discoba</taxon>
        <taxon>Heterolobosea</taxon>
        <taxon>Tetramitia</taxon>
        <taxon>Eutetramitia</taxon>
        <taxon>Vahlkampfiidae</taxon>
        <taxon>Naegleria</taxon>
    </lineage>
</organism>
<dbReference type="EMBL" id="PYSW02000027">
    <property type="protein sequence ID" value="KAG2381462.1"/>
    <property type="molecule type" value="Genomic_DNA"/>
</dbReference>
<comment type="subcellular location">
    <subcellularLocation>
        <location evidence="1">Cytoplasm</location>
        <location evidence="1">Cytoskeleton</location>
        <location evidence="1">Cilium axoneme</location>
    </subcellularLocation>
</comment>
<evidence type="ECO:0000256" key="4">
    <source>
        <dbReference type="ARBA" id="ARBA00023212"/>
    </source>
</evidence>
<feature type="region of interest" description="Disordered" evidence="6">
    <location>
        <begin position="1"/>
        <end position="20"/>
    </location>
</feature>
<dbReference type="GO" id="GO:0060294">
    <property type="term" value="P:cilium movement involved in cell motility"/>
    <property type="evidence" value="ECO:0007669"/>
    <property type="project" value="InterPro"/>
</dbReference>
<feature type="compositionally biased region" description="Basic and acidic residues" evidence="6">
    <location>
        <begin position="10"/>
        <end position="20"/>
    </location>
</feature>
<evidence type="ECO:0000256" key="6">
    <source>
        <dbReference type="SAM" id="MobiDB-lite"/>
    </source>
</evidence>
<comment type="caution">
    <text evidence="7">The sequence shown here is derived from an EMBL/GenBank/DDBJ whole genome shotgun (WGS) entry which is preliminary data.</text>
</comment>
<dbReference type="PANTHER" id="PTHR13159">
    <property type="entry name" value="RADIAL SPOKEHEAD-RELATED"/>
    <property type="match status" value="1"/>
</dbReference>
<proteinExistence type="predicted"/>
<dbReference type="Pfam" id="PF04712">
    <property type="entry name" value="Radial_spoke"/>
    <property type="match status" value="1"/>
</dbReference>
<name>A0AA88GN59_NAELO</name>
<sequence length="263" mass="29836">MSSSIVSTVKCKDLGNPEEGKDPMTIEDFFSEVIVKLLEEKPKNPYGMIEQFCNLIKHGSFVPPKERSAYERLTKLYKPWMGIDDDNILEKDTQRAHGGEQEEGTEEEEADDLKMSDLLYEGKLFRDAGIGLGELELFQVLVSMKSLVSSNKKINSIRFFGKILGIEKNYYILETEQTKEEAENETGEEAKKIEGIPHEVEGTNKYVYYVSNTVDVKQTCGHNCQMPSQNLLSGAEKSRNSLQASSKAMFFLIHHSREKKLTC</sequence>
<accession>A0AA88GN59</accession>
<dbReference type="GO" id="GO:0035082">
    <property type="term" value="P:axoneme assembly"/>
    <property type="evidence" value="ECO:0007669"/>
    <property type="project" value="TreeGrafter"/>
</dbReference>
<evidence type="ECO:0000313" key="7">
    <source>
        <dbReference type="EMBL" id="KAG2381462.1"/>
    </source>
</evidence>
<evidence type="ECO:0000313" key="8">
    <source>
        <dbReference type="Proteomes" id="UP000816034"/>
    </source>
</evidence>
<keyword evidence="5" id="KW-0966">Cell projection</keyword>
<evidence type="ECO:0000256" key="1">
    <source>
        <dbReference type="ARBA" id="ARBA00004430"/>
    </source>
</evidence>
<dbReference type="AlphaFoldDB" id="A0AA88GN59"/>
<protein>
    <submittedName>
        <fullName evidence="7">Uncharacterized protein</fullName>
    </submittedName>
</protein>
<dbReference type="GeneID" id="68098905"/>
<reference evidence="7 8" key="1">
    <citation type="journal article" date="2018" name="BMC Genomics">
        <title>The genome of Naegleria lovaniensis, the basis for a comparative approach to unravel pathogenicity factors of the human pathogenic amoeba N. fowleri.</title>
        <authorList>
            <person name="Liechti N."/>
            <person name="Schurch N."/>
            <person name="Bruggmann R."/>
            <person name="Wittwer M."/>
        </authorList>
    </citation>
    <scope>NUCLEOTIDE SEQUENCE [LARGE SCALE GENOMIC DNA]</scope>
    <source>
        <strain evidence="7 8">ATCC 30569</strain>
    </source>
</reference>
<keyword evidence="3" id="KW-0969">Cilium</keyword>
<dbReference type="GO" id="GO:0001534">
    <property type="term" value="C:radial spoke"/>
    <property type="evidence" value="ECO:0007669"/>
    <property type="project" value="InterPro"/>
</dbReference>
<dbReference type="InterPro" id="IPR006802">
    <property type="entry name" value="Radial_spoke"/>
</dbReference>
<dbReference type="RefSeq" id="XP_044547142.1">
    <property type="nucleotide sequence ID" value="XM_044696313.1"/>
</dbReference>
<evidence type="ECO:0000256" key="2">
    <source>
        <dbReference type="ARBA" id="ARBA00022490"/>
    </source>
</evidence>
<keyword evidence="4" id="KW-0206">Cytoskeleton</keyword>
<dbReference type="PANTHER" id="PTHR13159:SF0">
    <property type="entry name" value="RADIAL SPOKE HEAD 6 HOMOLOG A"/>
    <property type="match status" value="1"/>
</dbReference>
<dbReference type="Proteomes" id="UP000816034">
    <property type="component" value="Unassembled WGS sequence"/>
</dbReference>
<keyword evidence="8" id="KW-1185">Reference proteome</keyword>